<dbReference type="PANTHER" id="PTHR30040:SF2">
    <property type="entry name" value="FAD:PROTEIN FMN TRANSFERASE"/>
    <property type="match status" value="1"/>
</dbReference>
<dbReference type="InterPro" id="IPR024932">
    <property type="entry name" value="ApbE"/>
</dbReference>
<keyword evidence="6 10" id="KW-0479">Metal-binding</keyword>
<feature type="region of interest" description="Disordered" evidence="11">
    <location>
        <begin position="359"/>
        <end position="378"/>
    </location>
</feature>
<dbReference type="GO" id="GO:0005886">
    <property type="term" value="C:plasma membrane"/>
    <property type="evidence" value="ECO:0007669"/>
    <property type="project" value="UniProtKB-SubCell"/>
</dbReference>
<dbReference type="KEGG" id="mff:MFFC18_20630"/>
<dbReference type="STRING" id="980251.GCA_001642875_03550"/>
<dbReference type="Proteomes" id="UP000322214">
    <property type="component" value="Chromosome"/>
</dbReference>
<protein>
    <recommendedName>
        <fullName evidence="3 10">FAD:protein FMN transferase</fullName>
        <ecNumber evidence="2 10">2.7.1.180</ecNumber>
    </recommendedName>
</protein>
<name>A0A5B9PB98_9BACT</name>
<feature type="compositionally biased region" description="Basic and acidic residues" evidence="11">
    <location>
        <begin position="359"/>
        <end position="368"/>
    </location>
</feature>
<dbReference type="Gene3D" id="3.10.520.10">
    <property type="entry name" value="ApbE-like domains"/>
    <property type="match status" value="1"/>
</dbReference>
<keyword evidence="7 10" id="KW-0274">FAD</keyword>
<dbReference type="GO" id="GO:0046872">
    <property type="term" value="F:metal ion binding"/>
    <property type="evidence" value="ECO:0007669"/>
    <property type="project" value="UniProtKB-UniRule"/>
</dbReference>
<feature type="signal peptide" evidence="10">
    <location>
        <begin position="1"/>
        <end position="24"/>
    </location>
</feature>
<gene>
    <name evidence="13" type="primary">apbE_2</name>
    <name evidence="13" type="ORF">MFFC18_20630</name>
</gene>
<evidence type="ECO:0000313" key="14">
    <source>
        <dbReference type="Proteomes" id="UP000322214"/>
    </source>
</evidence>
<evidence type="ECO:0000256" key="12">
    <source>
        <dbReference type="SAM" id="Phobius"/>
    </source>
</evidence>
<evidence type="ECO:0000256" key="2">
    <source>
        <dbReference type="ARBA" id="ARBA00011955"/>
    </source>
</evidence>
<dbReference type="RefSeq" id="WP_168211082.1">
    <property type="nucleotide sequence ID" value="NZ_CP042912.1"/>
</dbReference>
<dbReference type="PANTHER" id="PTHR30040">
    <property type="entry name" value="THIAMINE BIOSYNTHESIS LIPOPROTEIN APBE"/>
    <property type="match status" value="1"/>
</dbReference>
<sequence precursor="true">MFQTKSVFKIVAATLLTTHFATTACTAQQSVEVSGRTMGPIPFRVLVVTNDDQPQQLKAIQTGVNSSLQRVNELMSTYIEQSDISKFNRSTSTDWQSVDPETATVVSRALEICESTDGAFDPTIGPAVNAWNFGPGKDEDPVLPGENEIDEIKSVVGFEKVEVRSEPPAIRKLNPKVQLDLSAIAKGYAVDRVGQSLEELGYENFMVVVGGEVLTRGERASGGPWNVAVEKPENSNSAERTPDRVHRMVKLSNKAVATSGDYRNFYDVAGKRYSHTIDPKTCEPVDHDMAIASVIADDCMTADAMATAVMVMGREKGTALCEQLGYPLLTVERSDSEDGLPYITVASADFPATVLETNADRDANKNDGEGSGINEPNLAATSTKTSSILPVFLATFLVFCLMVLGMAVGAIFNNKPVTGSCGGIANMTNEDGDSVCGICSKPTVDCTEKVEA</sequence>
<comment type="subcellular location">
    <subcellularLocation>
        <location evidence="10">Cell inner membrane</location>
        <topology evidence="10">Lipid-anchor</topology>
        <orientation evidence="10">Periplasmic side</orientation>
    </subcellularLocation>
</comment>
<comment type="catalytic activity">
    <reaction evidence="9 10">
        <text>L-threonyl-[protein] + FAD = FMN-L-threonyl-[protein] + AMP + H(+)</text>
        <dbReference type="Rhea" id="RHEA:36847"/>
        <dbReference type="Rhea" id="RHEA-COMP:11060"/>
        <dbReference type="Rhea" id="RHEA-COMP:11061"/>
        <dbReference type="ChEBI" id="CHEBI:15378"/>
        <dbReference type="ChEBI" id="CHEBI:30013"/>
        <dbReference type="ChEBI" id="CHEBI:57692"/>
        <dbReference type="ChEBI" id="CHEBI:74257"/>
        <dbReference type="ChEBI" id="CHEBI:456215"/>
        <dbReference type="EC" id="2.7.1.180"/>
    </reaction>
</comment>
<dbReference type="InterPro" id="IPR003374">
    <property type="entry name" value="ApbE-like_sf"/>
</dbReference>
<feature type="chain" id="PRO_5023157922" description="FAD:protein FMN transferase" evidence="10">
    <location>
        <begin position="25"/>
        <end position="452"/>
    </location>
</feature>
<evidence type="ECO:0000256" key="9">
    <source>
        <dbReference type="ARBA" id="ARBA00048540"/>
    </source>
</evidence>
<evidence type="ECO:0000256" key="5">
    <source>
        <dbReference type="ARBA" id="ARBA00022679"/>
    </source>
</evidence>
<keyword evidence="12" id="KW-0472">Membrane</keyword>
<evidence type="ECO:0000256" key="3">
    <source>
        <dbReference type="ARBA" id="ARBA00016337"/>
    </source>
</evidence>
<evidence type="ECO:0000256" key="7">
    <source>
        <dbReference type="ARBA" id="ARBA00022827"/>
    </source>
</evidence>
<keyword evidence="10" id="KW-1003">Cell membrane</keyword>
<keyword evidence="5 10" id="KW-0808">Transferase</keyword>
<organism evidence="13 14">
    <name type="scientific">Mariniblastus fucicola</name>
    <dbReference type="NCBI Taxonomy" id="980251"/>
    <lineage>
        <taxon>Bacteria</taxon>
        <taxon>Pseudomonadati</taxon>
        <taxon>Planctomycetota</taxon>
        <taxon>Planctomycetia</taxon>
        <taxon>Pirellulales</taxon>
        <taxon>Pirellulaceae</taxon>
        <taxon>Mariniblastus</taxon>
    </lineage>
</organism>
<dbReference type="InterPro" id="IPR007495">
    <property type="entry name" value="NqrM"/>
</dbReference>
<evidence type="ECO:0000256" key="6">
    <source>
        <dbReference type="ARBA" id="ARBA00022723"/>
    </source>
</evidence>
<keyword evidence="12" id="KW-1133">Transmembrane helix</keyword>
<keyword evidence="10" id="KW-0732">Signal</keyword>
<keyword evidence="12" id="KW-0812">Transmembrane</keyword>
<evidence type="ECO:0000256" key="4">
    <source>
        <dbReference type="ARBA" id="ARBA00022630"/>
    </source>
</evidence>
<comment type="similarity">
    <text evidence="10">Belongs to the ApbE family.</text>
</comment>
<dbReference type="PROSITE" id="PS51257">
    <property type="entry name" value="PROKAR_LIPOPROTEIN"/>
    <property type="match status" value="1"/>
</dbReference>
<dbReference type="SUPFAM" id="SSF143631">
    <property type="entry name" value="ApbE-like"/>
    <property type="match status" value="1"/>
</dbReference>
<accession>A0A5B9PB98</accession>
<dbReference type="EC" id="2.7.1.180" evidence="2 10"/>
<dbReference type="Pfam" id="PF04400">
    <property type="entry name" value="NqrM"/>
    <property type="match status" value="1"/>
</dbReference>
<dbReference type="EMBL" id="CP042912">
    <property type="protein sequence ID" value="QEG22202.1"/>
    <property type="molecule type" value="Genomic_DNA"/>
</dbReference>
<evidence type="ECO:0000313" key="13">
    <source>
        <dbReference type="EMBL" id="QEG22202.1"/>
    </source>
</evidence>
<keyword evidence="4 10" id="KW-0285">Flavoprotein</keyword>
<reference evidence="13 14" key="1">
    <citation type="submission" date="2019-08" db="EMBL/GenBank/DDBJ databases">
        <title>Deep-cultivation of Planctomycetes and their phenomic and genomic characterization uncovers novel biology.</title>
        <authorList>
            <person name="Wiegand S."/>
            <person name="Jogler M."/>
            <person name="Boedeker C."/>
            <person name="Pinto D."/>
            <person name="Vollmers J."/>
            <person name="Rivas-Marin E."/>
            <person name="Kohn T."/>
            <person name="Peeters S.H."/>
            <person name="Heuer A."/>
            <person name="Rast P."/>
            <person name="Oberbeckmann S."/>
            <person name="Bunk B."/>
            <person name="Jeske O."/>
            <person name="Meyerdierks A."/>
            <person name="Storesund J.E."/>
            <person name="Kallscheuer N."/>
            <person name="Luecker S."/>
            <person name="Lage O.M."/>
            <person name="Pohl T."/>
            <person name="Merkel B.J."/>
            <person name="Hornburger P."/>
            <person name="Mueller R.-W."/>
            <person name="Bruemmer F."/>
            <person name="Labrenz M."/>
            <person name="Spormann A.M."/>
            <person name="Op den Camp H."/>
            <person name="Overmann J."/>
            <person name="Amann R."/>
            <person name="Jetten M.S.M."/>
            <person name="Mascher T."/>
            <person name="Medema M.H."/>
            <person name="Devos D.P."/>
            <person name="Kaster A.-K."/>
            <person name="Ovreas L."/>
            <person name="Rohde M."/>
            <person name="Galperin M.Y."/>
            <person name="Jogler C."/>
        </authorList>
    </citation>
    <scope>NUCLEOTIDE SEQUENCE [LARGE SCALE GENOMIC DNA]</scope>
    <source>
        <strain evidence="13 14">FC18</strain>
    </source>
</reference>
<dbReference type="Pfam" id="PF02424">
    <property type="entry name" value="ApbE"/>
    <property type="match status" value="1"/>
</dbReference>
<feature type="transmembrane region" description="Helical" evidence="12">
    <location>
        <begin position="388"/>
        <end position="412"/>
    </location>
</feature>
<keyword evidence="14" id="KW-1185">Reference proteome</keyword>
<evidence type="ECO:0000256" key="1">
    <source>
        <dbReference type="ARBA" id="ARBA00001946"/>
    </source>
</evidence>
<evidence type="ECO:0000256" key="8">
    <source>
        <dbReference type="ARBA" id="ARBA00022842"/>
    </source>
</evidence>
<keyword evidence="8 10" id="KW-0460">Magnesium</keyword>
<dbReference type="AlphaFoldDB" id="A0A5B9PB98"/>
<evidence type="ECO:0000256" key="10">
    <source>
        <dbReference type="RuleBase" id="RU363002"/>
    </source>
</evidence>
<proteinExistence type="inferred from homology"/>
<dbReference type="GO" id="GO:0016740">
    <property type="term" value="F:transferase activity"/>
    <property type="evidence" value="ECO:0007669"/>
    <property type="project" value="UniProtKB-UniRule"/>
</dbReference>
<keyword evidence="10" id="KW-0997">Cell inner membrane</keyword>
<comment type="function">
    <text evidence="10">Flavin transferase that catalyzes the transfer of the FMN moiety of FAD and its covalent binding to the hydroxyl group of a threonine residue in a target flavoprotein.</text>
</comment>
<comment type="cofactor">
    <cofactor evidence="1 10">
        <name>Mg(2+)</name>
        <dbReference type="ChEBI" id="CHEBI:18420"/>
    </cofactor>
</comment>
<evidence type="ECO:0000256" key="11">
    <source>
        <dbReference type="SAM" id="MobiDB-lite"/>
    </source>
</evidence>
<keyword evidence="10 13" id="KW-0449">Lipoprotein</keyword>